<dbReference type="Proteomes" id="UP000233597">
    <property type="component" value="Unassembled WGS sequence"/>
</dbReference>
<accession>A0A2N3KVI3</accession>
<dbReference type="OrthoDB" id="9781415at2"/>
<dbReference type="InterPro" id="IPR013078">
    <property type="entry name" value="His_Pase_superF_clade-1"/>
</dbReference>
<evidence type="ECO:0000313" key="1">
    <source>
        <dbReference type="EMBL" id="PKR54537.1"/>
    </source>
</evidence>
<dbReference type="GO" id="GO:0016791">
    <property type="term" value="F:phosphatase activity"/>
    <property type="evidence" value="ECO:0007669"/>
    <property type="project" value="TreeGrafter"/>
</dbReference>
<dbReference type="EMBL" id="NWTK01000005">
    <property type="protein sequence ID" value="PKR54537.1"/>
    <property type="molecule type" value="Genomic_DNA"/>
</dbReference>
<gene>
    <name evidence="1" type="ORF">COO20_10210</name>
</gene>
<proteinExistence type="predicted"/>
<dbReference type="CDD" id="cd07067">
    <property type="entry name" value="HP_PGM_like"/>
    <property type="match status" value="1"/>
</dbReference>
<protein>
    <submittedName>
        <fullName evidence="1">Phosphoglycerate mutase</fullName>
    </submittedName>
</protein>
<sequence length="203" mass="22833">MTQADFSFAVLRHGATSWNVEGRIQGHSDIGLLPETCDQLRKLQIPGEWVERPWYTSPLKRTHETLSALGVPPVGVLPAFVEMNWGQWEGRKLRDLRAELGDAMTHNEDRGWDFRPEGGESPRDVLARIVAFLARWQGGDFGVTTHKGVIRALYADARGWNMMGKSPDKLQWDALHVFHWSHGSGLSVSQLNIPLMAREGTPQ</sequence>
<reference evidence="1 2" key="1">
    <citation type="submission" date="2017-09" db="EMBL/GenBank/DDBJ databases">
        <title>Biodiversity and function of Thalassospira species in the particle-attached aromatic-hydrocarbon-degrading consortia from the surface seawater of the South China Sea.</title>
        <authorList>
            <person name="Dong C."/>
            <person name="Liu R."/>
            <person name="Shao Z."/>
        </authorList>
    </citation>
    <scope>NUCLEOTIDE SEQUENCE [LARGE SCALE GENOMIC DNA]</scope>
    <source>
        <strain evidence="1 2">CSC1P2</strain>
    </source>
</reference>
<dbReference type="InterPro" id="IPR050275">
    <property type="entry name" value="PGM_Phosphatase"/>
</dbReference>
<organism evidence="1 2">
    <name type="scientific">Thalassospira marina</name>
    <dbReference type="NCBI Taxonomy" id="2048283"/>
    <lineage>
        <taxon>Bacteria</taxon>
        <taxon>Pseudomonadati</taxon>
        <taxon>Pseudomonadota</taxon>
        <taxon>Alphaproteobacteria</taxon>
        <taxon>Rhodospirillales</taxon>
        <taxon>Thalassospiraceae</taxon>
        <taxon>Thalassospira</taxon>
    </lineage>
</organism>
<dbReference type="PANTHER" id="PTHR48100">
    <property type="entry name" value="BROAD-SPECIFICITY PHOSPHATASE YOR283W-RELATED"/>
    <property type="match status" value="1"/>
</dbReference>
<dbReference type="SUPFAM" id="SSF53254">
    <property type="entry name" value="Phosphoglycerate mutase-like"/>
    <property type="match status" value="1"/>
</dbReference>
<dbReference type="RefSeq" id="WP_101266241.1">
    <property type="nucleotide sequence ID" value="NZ_NWTK01000005.1"/>
</dbReference>
<name>A0A2N3KVI3_9PROT</name>
<dbReference type="Gene3D" id="3.40.50.1240">
    <property type="entry name" value="Phosphoglycerate mutase-like"/>
    <property type="match status" value="1"/>
</dbReference>
<evidence type="ECO:0000313" key="2">
    <source>
        <dbReference type="Proteomes" id="UP000233597"/>
    </source>
</evidence>
<dbReference type="InterPro" id="IPR029033">
    <property type="entry name" value="His_PPase_superfam"/>
</dbReference>
<dbReference type="SMART" id="SM00855">
    <property type="entry name" value="PGAM"/>
    <property type="match status" value="1"/>
</dbReference>
<dbReference type="Pfam" id="PF00300">
    <property type="entry name" value="His_Phos_1"/>
    <property type="match status" value="1"/>
</dbReference>
<dbReference type="AlphaFoldDB" id="A0A2N3KVI3"/>
<comment type="caution">
    <text evidence="1">The sequence shown here is derived from an EMBL/GenBank/DDBJ whole genome shotgun (WGS) entry which is preliminary data.</text>
</comment>